<reference evidence="2 3" key="1">
    <citation type="submission" date="2021-04" db="EMBL/GenBank/DDBJ databases">
        <authorList>
            <person name="Seiffert S.N."/>
        </authorList>
    </citation>
    <scope>NUCLEOTIDE SEQUENCE [LARGE SCALE GENOMIC DNA]</scope>
    <source>
        <strain evidence="2 3">1</strain>
    </source>
</reference>
<keyword evidence="3" id="KW-1185">Reference proteome</keyword>
<dbReference type="RefSeq" id="WP_216374426.1">
    <property type="nucleotide sequence ID" value="NZ_JAGRYT010000022.1"/>
</dbReference>
<evidence type="ECO:0000313" key="3">
    <source>
        <dbReference type="Proteomes" id="UP000686327"/>
    </source>
</evidence>
<keyword evidence="1" id="KW-0732">Signal</keyword>
<organism evidence="2 3">
    <name type="scientific">Cedecea davisae</name>
    <dbReference type="NCBI Taxonomy" id="158484"/>
    <lineage>
        <taxon>Bacteria</taxon>
        <taxon>Pseudomonadati</taxon>
        <taxon>Pseudomonadota</taxon>
        <taxon>Gammaproteobacteria</taxon>
        <taxon>Enterobacterales</taxon>
        <taxon>Enterobacteriaceae</taxon>
        <taxon>Cedecea</taxon>
    </lineage>
</organism>
<gene>
    <name evidence="2" type="ORF">KC222_01935</name>
</gene>
<comment type="caution">
    <text evidence="2">The sequence shown here is derived from an EMBL/GenBank/DDBJ whole genome shotgun (WGS) entry which is preliminary data.</text>
</comment>
<feature type="chain" id="PRO_5046976964" evidence="1">
    <location>
        <begin position="20"/>
        <end position="320"/>
    </location>
</feature>
<feature type="signal peptide" evidence="1">
    <location>
        <begin position="1"/>
        <end position="19"/>
    </location>
</feature>
<protein>
    <submittedName>
        <fullName evidence="2">Uncharacterized protein</fullName>
    </submittedName>
</protein>
<accession>A0ABS6DCG6</accession>
<dbReference type="EMBL" id="JAGRYU010000004">
    <property type="protein sequence ID" value="MBU4680772.1"/>
    <property type="molecule type" value="Genomic_DNA"/>
</dbReference>
<name>A0ABS6DCG6_9ENTR</name>
<reference evidence="3" key="2">
    <citation type="submission" date="2023-07" db="EMBL/GenBank/DDBJ databases">
        <title>Cedecea davisae an AmpC producer and its therapeutic implications.</title>
        <authorList>
            <person name="Notter J."/>
        </authorList>
    </citation>
    <scope>NUCLEOTIDE SEQUENCE [LARGE SCALE GENOMIC DNA]</scope>
    <source>
        <strain evidence="3">1</strain>
    </source>
</reference>
<evidence type="ECO:0000313" key="2">
    <source>
        <dbReference type="EMBL" id="MBU4680772.1"/>
    </source>
</evidence>
<proteinExistence type="predicted"/>
<dbReference type="Proteomes" id="UP000686327">
    <property type="component" value="Unassembled WGS sequence"/>
</dbReference>
<sequence>MKLWLSGMALLFASTTVWAGNYRIVQSPSQKLDVWIDNVKSNSPQSWCGSELPLRIVANGDKNPQVLKSFMPRLGVLLENQCSEIERVNWQLEDTGGTTVAHGTASKAKDWELSVDSQLSSLAATSERPEDLSTPLDRTPWLEFTLQDGCHLRTFWQGDASSSALFIPAKENGKCEKGGWLNGSSEVVQNASNGAQKRMTMSFVHGFPVSGLNPAADADSLLITSVNNERMVVSNEHAPQSWLILPYRPEINGWKTSGTVAVEVPRDMALDEQRLQARLNDVRKLWAGWLAPNTTITLVLIESLHPQLRDPAAGAWRVQK</sequence>
<evidence type="ECO:0000256" key="1">
    <source>
        <dbReference type="SAM" id="SignalP"/>
    </source>
</evidence>